<evidence type="ECO:0000256" key="1">
    <source>
        <dbReference type="ARBA" id="ARBA00004370"/>
    </source>
</evidence>
<keyword evidence="2" id="KW-0812">Transmembrane</keyword>
<dbReference type="Pfam" id="PF01094">
    <property type="entry name" value="ANF_receptor"/>
    <property type="match status" value="1"/>
</dbReference>
<evidence type="ECO:0000256" key="2">
    <source>
        <dbReference type="ARBA" id="ARBA00022692"/>
    </source>
</evidence>
<comment type="caution">
    <text evidence="7">The sequence shown here is derived from an EMBL/GenBank/DDBJ whole genome shotgun (WGS) entry which is preliminary data.</text>
</comment>
<protein>
    <recommendedName>
        <fullName evidence="6">Receptor ligand binding region domain-containing protein</fullName>
    </recommendedName>
</protein>
<dbReference type="AlphaFoldDB" id="A0A6V7USD2"/>
<evidence type="ECO:0000256" key="3">
    <source>
        <dbReference type="ARBA" id="ARBA00022989"/>
    </source>
</evidence>
<evidence type="ECO:0000313" key="7">
    <source>
        <dbReference type="EMBL" id="CAD2164724.1"/>
    </source>
</evidence>
<dbReference type="EMBL" id="CAJEWN010000105">
    <property type="protein sequence ID" value="CAD2164724.1"/>
    <property type="molecule type" value="Genomic_DNA"/>
</dbReference>
<keyword evidence="4" id="KW-0472">Membrane</keyword>
<dbReference type="GO" id="GO:0016020">
    <property type="term" value="C:membrane"/>
    <property type="evidence" value="ECO:0007669"/>
    <property type="project" value="UniProtKB-SubCell"/>
</dbReference>
<dbReference type="GO" id="GO:0007165">
    <property type="term" value="P:signal transduction"/>
    <property type="evidence" value="ECO:0007669"/>
    <property type="project" value="TreeGrafter"/>
</dbReference>
<reference evidence="7 8" key="1">
    <citation type="submission" date="2020-08" db="EMBL/GenBank/DDBJ databases">
        <authorList>
            <person name="Koutsovoulos G."/>
            <person name="Danchin GJ E."/>
        </authorList>
    </citation>
    <scope>NUCLEOTIDE SEQUENCE [LARGE SCALE GENOMIC DNA]</scope>
</reference>
<evidence type="ECO:0000313" key="8">
    <source>
        <dbReference type="Proteomes" id="UP000580250"/>
    </source>
</evidence>
<dbReference type="PANTHER" id="PTHR44755:SF8">
    <property type="entry name" value="RECEPTOR LIGAND BINDING REGION DOMAIN-CONTAINING PROTEIN"/>
    <property type="match status" value="1"/>
</dbReference>
<dbReference type="InterPro" id="IPR052612">
    <property type="entry name" value="ANP_Clearance_Receptor"/>
</dbReference>
<comment type="subcellular location">
    <subcellularLocation>
        <location evidence="1">Membrane</location>
    </subcellularLocation>
</comment>
<sequence length="331" mass="37128">MNKIIFQLKTILRPFFICFALFCLFPFCFFSKYGTLYGVVSSSSIYPPDQETGFVESLLIFNRLPENLQSNKRVKREQKTNSSNKENENKFTNVGGNTGATTTTPSAKTTREFLRKEIHGRIVIKIGHIGAMGAMPNGDRVLEISRLALIDEGVLGDELDFDITYASNFIQSAASCGDTFEGVAVAASMYHKEKVRAFLGPYCASEFEAVAKMCSFWNIPAISYMPTSTAVSDRNIYKTLARLSSKNTNSIAKAVIRMVEHYGWRKIALVTNSGPIAYERVAAFEEEFRRTNTVTVVKKVIFDENWDSNEIIKSGLLNEISQNARSKFILQ</sequence>
<accession>A0A6V7USD2</accession>
<gene>
    <name evidence="7" type="ORF">MENT_LOCUS16727</name>
</gene>
<evidence type="ECO:0000256" key="4">
    <source>
        <dbReference type="ARBA" id="ARBA00023136"/>
    </source>
</evidence>
<proteinExistence type="predicted"/>
<organism evidence="7 8">
    <name type="scientific">Meloidogyne enterolobii</name>
    <name type="common">Root-knot nematode worm</name>
    <name type="synonym">Meloidogyne mayaguensis</name>
    <dbReference type="NCBI Taxonomy" id="390850"/>
    <lineage>
        <taxon>Eukaryota</taxon>
        <taxon>Metazoa</taxon>
        <taxon>Ecdysozoa</taxon>
        <taxon>Nematoda</taxon>
        <taxon>Chromadorea</taxon>
        <taxon>Rhabditida</taxon>
        <taxon>Tylenchina</taxon>
        <taxon>Tylenchomorpha</taxon>
        <taxon>Tylenchoidea</taxon>
        <taxon>Meloidogynidae</taxon>
        <taxon>Meloidogyninae</taxon>
        <taxon>Meloidogyne</taxon>
    </lineage>
</organism>
<feature type="region of interest" description="Disordered" evidence="5">
    <location>
        <begin position="71"/>
        <end position="108"/>
    </location>
</feature>
<keyword evidence="3" id="KW-1133">Transmembrane helix</keyword>
<dbReference type="Proteomes" id="UP000580250">
    <property type="component" value="Unassembled WGS sequence"/>
</dbReference>
<dbReference type="SUPFAM" id="SSF53822">
    <property type="entry name" value="Periplasmic binding protein-like I"/>
    <property type="match status" value="1"/>
</dbReference>
<dbReference type="GO" id="GO:0017046">
    <property type="term" value="F:peptide hormone binding"/>
    <property type="evidence" value="ECO:0007669"/>
    <property type="project" value="TreeGrafter"/>
</dbReference>
<dbReference type="InterPro" id="IPR028082">
    <property type="entry name" value="Peripla_BP_I"/>
</dbReference>
<dbReference type="GO" id="GO:0038023">
    <property type="term" value="F:signaling receptor activity"/>
    <property type="evidence" value="ECO:0007669"/>
    <property type="project" value="TreeGrafter"/>
</dbReference>
<dbReference type="PANTHER" id="PTHR44755">
    <property type="entry name" value="NATRIURETIC PEPTIDE RECEPTOR 3-RELATED"/>
    <property type="match status" value="1"/>
</dbReference>
<dbReference type="OrthoDB" id="1890790at2759"/>
<feature type="domain" description="Receptor ligand binding region" evidence="6">
    <location>
        <begin position="173"/>
        <end position="325"/>
    </location>
</feature>
<evidence type="ECO:0000259" key="6">
    <source>
        <dbReference type="Pfam" id="PF01094"/>
    </source>
</evidence>
<evidence type="ECO:0000256" key="5">
    <source>
        <dbReference type="SAM" id="MobiDB-lite"/>
    </source>
</evidence>
<dbReference type="Gene3D" id="3.40.50.2300">
    <property type="match status" value="2"/>
</dbReference>
<feature type="compositionally biased region" description="Low complexity" evidence="5">
    <location>
        <begin position="80"/>
        <end position="108"/>
    </location>
</feature>
<name>A0A6V7USD2_MELEN</name>
<dbReference type="InterPro" id="IPR001828">
    <property type="entry name" value="ANF_lig-bd_rcpt"/>
</dbReference>